<dbReference type="Pfam" id="PF00005">
    <property type="entry name" value="ABC_tran"/>
    <property type="match status" value="1"/>
</dbReference>
<feature type="domain" description="ABC transporter" evidence="5">
    <location>
        <begin position="4"/>
        <end position="231"/>
    </location>
</feature>
<proteinExistence type="predicted"/>
<dbReference type="SMART" id="SM00382">
    <property type="entry name" value="AAA"/>
    <property type="match status" value="1"/>
</dbReference>
<dbReference type="FunFam" id="3.40.50.300:FF:000425">
    <property type="entry name" value="Probable ABC transporter, ATP-binding subunit"/>
    <property type="match status" value="1"/>
</dbReference>
<gene>
    <name evidence="6" type="ORF">I0Q91_08005</name>
</gene>
<dbReference type="PANTHER" id="PTHR42788:SF13">
    <property type="entry name" value="ALIPHATIC SULFONATES IMPORT ATP-BINDING PROTEIN SSUB"/>
    <property type="match status" value="1"/>
</dbReference>
<dbReference type="CDD" id="cd03293">
    <property type="entry name" value="ABC_NrtD_SsuB_transporters"/>
    <property type="match status" value="1"/>
</dbReference>
<comment type="caution">
    <text evidence="6">The sequence shown here is derived from an EMBL/GenBank/DDBJ whole genome shotgun (WGS) entry which is preliminary data.</text>
</comment>
<dbReference type="PROSITE" id="PS50893">
    <property type="entry name" value="ABC_TRANSPORTER_2"/>
    <property type="match status" value="1"/>
</dbReference>
<dbReference type="RefSeq" id="WP_270453945.1">
    <property type="nucleotide sequence ID" value="NZ_JADPIE010000004.1"/>
</dbReference>
<dbReference type="InterPro" id="IPR003593">
    <property type="entry name" value="AAA+_ATPase"/>
</dbReference>
<dbReference type="Gene3D" id="3.40.50.300">
    <property type="entry name" value="P-loop containing nucleotide triphosphate hydrolases"/>
    <property type="match status" value="1"/>
</dbReference>
<keyword evidence="2" id="KW-0547">Nucleotide-binding</keyword>
<dbReference type="InterPro" id="IPR003439">
    <property type="entry name" value="ABC_transporter-like_ATP-bd"/>
</dbReference>
<reference evidence="6" key="1">
    <citation type="submission" date="2020-11" db="EMBL/GenBank/DDBJ databases">
        <title>Halonatronomonas betainensis gen. nov., sp. nov. a novel haloalkaliphilic representative of the family Halanaerobiacae capable of betaine degradation.</title>
        <authorList>
            <person name="Boltyanskaya Y."/>
            <person name="Kevbrin V."/>
            <person name="Detkova E."/>
            <person name="Grouzdev D.S."/>
            <person name="Koziaeva V."/>
            <person name="Zhilina T."/>
        </authorList>
    </citation>
    <scope>NUCLEOTIDE SEQUENCE</scope>
    <source>
        <strain evidence="6">Z-7014</strain>
    </source>
</reference>
<evidence type="ECO:0000313" key="6">
    <source>
        <dbReference type="EMBL" id="MBF8437016.1"/>
    </source>
</evidence>
<evidence type="ECO:0000256" key="1">
    <source>
        <dbReference type="ARBA" id="ARBA00022448"/>
    </source>
</evidence>
<evidence type="ECO:0000256" key="4">
    <source>
        <dbReference type="ARBA" id="ARBA00066388"/>
    </source>
</evidence>
<dbReference type="Proteomes" id="UP000621436">
    <property type="component" value="Unassembled WGS sequence"/>
</dbReference>
<dbReference type="InterPro" id="IPR050166">
    <property type="entry name" value="ABC_transporter_ATP-bind"/>
</dbReference>
<sequence>MFAISSKELEKSYGGELVLNKINLEVDTGQFVTLLGPSGCGKSTLLHIIAGLEDQDSGQLDCQGQPITGPAQNRVMMMQEAALFPWLNVEKNVAFGLKERNIDKEKRLELAHQELKKVGLADVKKAYPHQLSGGMQQRVALARSMVLKPDILLMDEPFSALDEQTRFKLQQELVKLWQNTDMTIIFVTHSIREALLISERVLVMASNPGQIKAEYELDLPYPRKPNQQKIVNLEAEILEDLLSEDDQKQKALIEKVAG</sequence>
<dbReference type="PROSITE" id="PS00211">
    <property type="entry name" value="ABC_TRANSPORTER_1"/>
    <property type="match status" value="1"/>
</dbReference>
<evidence type="ECO:0000256" key="2">
    <source>
        <dbReference type="ARBA" id="ARBA00022741"/>
    </source>
</evidence>
<accession>A0A931ASD7</accession>
<dbReference type="SUPFAM" id="SSF52540">
    <property type="entry name" value="P-loop containing nucleoside triphosphate hydrolases"/>
    <property type="match status" value="1"/>
</dbReference>
<name>A0A931ASD7_9FIRM</name>
<evidence type="ECO:0000256" key="3">
    <source>
        <dbReference type="ARBA" id="ARBA00022840"/>
    </source>
</evidence>
<protein>
    <recommendedName>
        <fullName evidence="4">ABC-type quaternary amine transporter</fullName>
        <ecNumber evidence="4">7.6.2.9</ecNumber>
    </recommendedName>
</protein>
<dbReference type="InterPro" id="IPR027417">
    <property type="entry name" value="P-loop_NTPase"/>
</dbReference>
<keyword evidence="3 6" id="KW-0067">ATP-binding</keyword>
<keyword evidence="1" id="KW-0813">Transport</keyword>
<dbReference type="EMBL" id="JADPIE010000004">
    <property type="protein sequence ID" value="MBF8437016.1"/>
    <property type="molecule type" value="Genomic_DNA"/>
</dbReference>
<dbReference type="InterPro" id="IPR017871">
    <property type="entry name" value="ABC_transporter-like_CS"/>
</dbReference>
<dbReference type="EC" id="7.6.2.9" evidence="4"/>
<evidence type="ECO:0000259" key="5">
    <source>
        <dbReference type="PROSITE" id="PS50893"/>
    </source>
</evidence>
<dbReference type="GO" id="GO:0005524">
    <property type="term" value="F:ATP binding"/>
    <property type="evidence" value="ECO:0007669"/>
    <property type="project" value="UniProtKB-KW"/>
</dbReference>
<dbReference type="AlphaFoldDB" id="A0A931ASD7"/>
<dbReference type="GO" id="GO:0016887">
    <property type="term" value="F:ATP hydrolysis activity"/>
    <property type="evidence" value="ECO:0007669"/>
    <property type="project" value="InterPro"/>
</dbReference>
<dbReference type="PANTHER" id="PTHR42788">
    <property type="entry name" value="TAURINE IMPORT ATP-BINDING PROTEIN-RELATED"/>
    <property type="match status" value="1"/>
</dbReference>
<dbReference type="GO" id="GO:0015418">
    <property type="term" value="F:ABC-type quaternary ammonium compound transporting activity"/>
    <property type="evidence" value="ECO:0007669"/>
    <property type="project" value="UniProtKB-EC"/>
</dbReference>
<evidence type="ECO:0000313" key="7">
    <source>
        <dbReference type="Proteomes" id="UP000621436"/>
    </source>
</evidence>
<organism evidence="6 7">
    <name type="scientific">Halonatronomonas betaini</name>
    <dbReference type="NCBI Taxonomy" id="2778430"/>
    <lineage>
        <taxon>Bacteria</taxon>
        <taxon>Bacillati</taxon>
        <taxon>Bacillota</taxon>
        <taxon>Clostridia</taxon>
        <taxon>Halanaerobiales</taxon>
        <taxon>Halarsenatibacteraceae</taxon>
        <taxon>Halonatronomonas</taxon>
    </lineage>
</organism>
<keyword evidence="7" id="KW-1185">Reference proteome</keyword>